<dbReference type="EMBL" id="RPFW01000011">
    <property type="protein sequence ID" value="TVY99917.1"/>
    <property type="molecule type" value="Genomic_DNA"/>
</dbReference>
<protein>
    <submittedName>
        <fullName evidence="5">GPP34 family phosphoprotein</fullName>
    </submittedName>
</protein>
<dbReference type="AlphaFoldDB" id="A0A6P2BLW1"/>
<accession>A0A6P2BLW1</accession>
<dbReference type="InterPro" id="IPR008628">
    <property type="entry name" value="GPP34-like"/>
</dbReference>
<keyword evidence="3" id="KW-0446">Lipid-binding</keyword>
<dbReference type="GO" id="GO:0012505">
    <property type="term" value="C:endomembrane system"/>
    <property type="evidence" value="ECO:0007669"/>
    <property type="project" value="UniProtKB-ARBA"/>
</dbReference>
<comment type="subcellular location">
    <subcellularLocation>
        <location evidence="1">Golgi apparatus membrane</location>
        <topology evidence="1">Peripheral membrane protein</topology>
        <orientation evidence="1">Cytoplasmic side</orientation>
    </subcellularLocation>
</comment>
<organism evidence="5 6">
    <name type="scientific">Trebonia kvetii</name>
    <dbReference type="NCBI Taxonomy" id="2480626"/>
    <lineage>
        <taxon>Bacteria</taxon>
        <taxon>Bacillati</taxon>
        <taxon>Actinomycetota</taxon>
        <taxon>Actinomycetes</taxon>
        <taxon>Streptosporangiales</taxon>
        <taxon>Treboniaceae</taxon>
        <taxon>Trebonia</taxon>
    </lineage>
</organism>
<evidence type="ECO:0000313" key="5">
    <source>
        <dbReference type="EMBL" id="TVY99917.1"/>
    </source>
</evidence>
<comment type="caution">
    <text evidence="5">The sequence shown here is derived from an EMBL/GenBank/DDBJ whole genome shotgun (WGS) entry which is preliminary data.</text>
</comment>
<dbReference type="Proteomes" id="UP000460272">
    <property type="component" value="Unassembled WGS sequence"/>
</dbReference>
<evidence type="ECO:0000313" key="6">
    <source>
        <dbReference type="Proteomes" id="UP000460272"/>
    </source>
</evidence>
<evidence type="ECO:0000256" key="1">
    <source>
        <dbReference type="ARBA" id="ARBA00004255"/>
    </source>
</evidence>
<reference evidence="5 6" key="1">
    <citation type="submission" date="2018-11" db="EMBL/GenBank/DDBJ databases">
        <title>Trebonia kvetii gen.nov., sp.nov., a novel acidophilic actinobacterium, and proposal of the new actinobacterial family Treboniaceae fam. nov.</title>
        <authorList>
            <person name="Rapoport D."/>
            <person name="Sagova-Mareckova M."/>
            <person name="Sedlacek I."/>
            <person name="Provaznik J."/>
            <person name="Kralova S."/>
            <person name="Pavlinic D."/>
            <person name="Benes V."/>
            <person name="Kopecky J."/>
        </authorList>
    </citation>
    <scope>NUCLEOTIDE SEQUENCE [LARGE SCALE GENOMIC DNA]</scope>
    <source>
        <strain evidence="5 6">15Tr583</strain>
    </source>
</reference>
<keyword evidence="2" id="KW-0333">Golgi apparatus</keyword>
<keyword evidence="6" id="KW-1185">Reference proteome</keyword>
<evidence type="ECO:0000256" key="4">
    <source>
        <dbReference type="ARBA" id="ARBA00023136"/>
    </source>
</evidence>
<dbReference type="GO" id="GO:0070273">
    <property type="term" value="F:phosphatidylinositol-4-phosphate binding"/>
    <property type="evidence" value="ECO:0007669"/>
    <property type="project" value="InterPro"/>
</dbReference>
<name>A0A6P2BLW1_9ACTN</name>
<evidence type="ECO:0000256" key="3">
    <source>
        <dbReference type="ARBA" id="ARBA00023121"/>
    </source>
</evidence>
<gene>
    <name evidence="5" type="ORF">EAS64_40500</name>
</gene>
<dbReference type="InterPro" id="IPR038261">
    <property type="entry name" value="GPP34-like_sf"/>
</dbReference>
<dbReference type="RefSeq" id="WP_145862025.1">
    <property type="nucleotide sequence ID" value="NZ_RPFW01000011.1"/>
</dbReference>
<dbReference type="Pfam" id="PF05719">
    <property type="entry name" value="GPP34"/>
    <property type="match status" value="1"/>
</dbReference>
<proteinExistence type="predicted"/>
<evidence type="ECO:0000256" key="2">
    <source>
        <dbReference type="ARBA" id="ARBA00023034"/>
    </source>
</evidence>
<sequence length="273" mass="27422">MDELGDDLLLLAARADGRLPIGTTLRFGLAGSELVRLAAARRVDVVGGRIEVLDSAPTGDALLDDALGSMTGGRRGGPTAKAWVARDRRGLVERYLARAEATGIIRAERRKALGFIPVTRWTVVDSGRAAQARARLEIIAVSTGTVDSAQVALAGLASAIEVTGIVFPGRAGSAARKRLRQVAKGDAASAGVTRAVTDAASDDAARAASDATRAATAAATEAAIRAATDAAVQASVDAATQAATQAAISAATEAATHAASQAGHHGGAAGGHH</sequence>
<dbReference type="GO" id="GO:0005737">
    <property type="term" value="C:cytoplasm"/>
    <property type="evidence" value="ECO:0007669"/>
    <property type="project" value="UniProtKB-ARBA"/>
</dbReference>
<dbReference type="OrthoDB" id="4962633at2"/>
<dbReference type="Gene3D" id="1.10.3630.10">
    <property type="entry name" value="yeast vps74-n-term truncation variant domain like"/>
    <property type="match status" value="1"/>
</dbReference>
<keyword evidence="4" id="KW-0472">Membrane</keyword>